<dbReference type="PANTHER" id="PTHR43682">
    <property type="entry name" value="LACTATE UTILIZATION PROTEIN C"/>
    <property type="match status" value="1"/>
</dbReference>
<keyword evidence="3" id="KW-1185">Reference proteome</keyword>
<reference evidence="2" key="1">
    <citation type="submission" date="2019-11" db="EMBL/GenBank/DDBJ databases">
        <title>Description of Pedobacter sp. LMG 31464T.</title>
        <authorList>
            <person name="Carlier A."/>
            <person name="Qi S."/>
            <person name="Vandamme P."/>
        </authorList>
    </citation>
    <scope>NUCLEOTIDE SEQUENCE</scope>
    <source>
        <strain evidence="2">LMG 31464</strain>
    </source>
</reference>
<name>A0A923DXY5_9SPHI</name>
<dbReference type="InterPro" id="IPR024185">
    <property type="entry name" value="FTHF_cligase-like_sf"/>
</dbReference>
<dbReference type="PANTHER" id="PTHR43682:SF1">
    <property type="entry name" value="LACTATE UTILIZATION PROTEIN C"/>
    <property type="match status" value="1"/>
</dbReference>
<evidence type="ECO:0000313" key="3">
    <source>
        <dbReference type="Proteomes" id="UP000601055"/>
    </source>
</evidence>
<comment type="caution">
    <text evidence="2">The sequence shown here is derived from an EMBL/GenBank/DDBJ whole genome shotgun (WGS) entry which is preliminary data.</text>
</comment>
<dbReference type="EMBL" id="WNXD01000001">
    <property type="protein sequence ID" value="MBB2145120.1"/>
    <property type="molecule type" value="Genomic_DNA"/>
</dbReference>
<dbReference type="InterPro" id="IPR037171">
    <property type="entry name" value="NagB/RpiA_transferase-like"/>
</dbReference>
<dbReference type="InterPro" id="IPR003741">
    <property type="entry name" value="LUD_dom"/>
</dbReference>
<dbReference type="Pfam" id="PF02589">
    <property type="entry name" value="LUD_dom"/>
    <property type="match status" value="1"/>
</dbReference>
<sequence length="195" mass="21442">MNSRDQILAAVKANQPELTPLPQLDSFFKGQETALIEKFTQVLNGIGGKVIVVANTNEIISLLKENYSLDQIRVISPLASMQEIANNNIDNHNPHALENVELAILPAHFAVAENGACWLDESILLDRVLPFITQHLILIVNKVNVLPTMHHAYEKIGNEQYGYGAFIAGPSKTADIEQSLVLGAHGARSLWVFLV</sequence>
<dbReference type="SUPFAM" id="SSF100950">
    <property type="entry name" value="NagB/RpiA/CoA transferase-like"/>
    <property type="match status" value="1"/>
</dbReference>
<evidence type="ECO:0000313" key="2">
    <source>
        <dbReference type="EMBL" id="MBB2145120.1"/>
    </source>
</evidence>
<feature type="domain" description="LUD" evidence="1">
    <location>
        <begin position="88"/>
        <end position="195"/>
    </location>
</feature>
<proteinExistence type="predicted"/>
<gene>
    <name evidence="2" type="ORF">GM921_06480</name>
</gene>
<dbReference type="Proteomes" id="UP000601055">
    <property type="component" value="Unassembled WGS sequence"/>
</dbReference>
<organism evidence="2 3">
    <name type="scientific">Pedobacter planticolens</name>
    <dbReference type="NCBI Taxonomy" id="2679964"/>
    <lineage>
        <taxon>Bacteria</taxon>
        <taxon>Pseudomonadati</taxon>
        <taxon>Bacteroidota</taxon>
        <taxon>Sphingobacteriia</taxon>
        <taxon>Sphingobacteriales</taxon>
        <taxon>Sphingobacteriaceae</taxon>
        <taxon>Pedobacter</taxon>
    </lineage>
</organism>
<protein>
    <recommendedName>
        <fullName evidence="1">LUD domain-containing protein</fullName>
    </recommendedName>
</protein>
<dbReference type="Gene3D" id="3.40.50.10420">
    <property type="entry name" value="NagB/RpiA/CoA transferase-like"/>
    <property type="match status" value="1"/>
</dbReference>
<dbReference type="RefSeq" id="WP_182921780.1">
    <property type="nucleotide sequence ID" value="NZ_WNXD01000001.1"/>
</dbReference>
<accession>A0A923DXY5</accession>
<evidence type="ECO:0000259" key="1">
    <source>
        <dbReference type="Pfam" id="PF02589"/>
    </source>
</evidence>
<dbReference type="AlphaFoldDB" id="A0A923DXY5"/>